<evidence type="ECO:0000313" key="2">
    <source>
        <dbReference type="EMBL" id="CAI8034419.1"/>
    </source>
</evidence>
<reference evidence="2" key="1">
    <citation type="submission" date="2023-03" db="EMBL/GenBank/DDBJ databases">
        <authorList>
            <person name="Steffen K."/>
            <person name="Cardenas P."/>
        </authorList>
    </citation>
    <scope>NUCLEOTIDE SEQUENCE</scope>
</reference>
<proteinExistence type="predicted"/>
<dbReference type="Proteomes" id="UP001174909">
    <property type="component" value="Unassembled WGS sequence"/>
</dbReference>
<dbReference type="AlphaFoldDB" id="A0AA35WVJ9"/>
<evidence type="ECO:0000313" key="3">
    <source>
        <dbReference type="Proteomes" id="UP001174909"/>
    </source>
</evidence>
<evidence type="ECO:0000256" key="1">
    <source>
        <dbReference type="SAM" id="MobiDB-lite"/>
    </source>
</evidence>
<protein>
    <recommendedName>
        <fullName evidence="4">Vitellogenin domain-containing protein</fullName>
    </recommendedName>
</protein>
<feature type="compositionally biased region" description="Polar residues" evidence="1">
    <location>
        <begin position="235"/>
        <end position="247"/>
    </location>
</feature>
<sequence>MMAALEAVESYFGKKYTQTFDIVIDFKITCLSVGKYGNNRSNLYSLEIINTTMGGNILARHSSDSSADTNVDWSGWFQFIQTDNGVIPVTFYSREQDANIINIKKAIVSAFQINSLGEKLRSESDPQSQHISNYTASASIQDMKNGILNVHREIVSGEVVGYAQHVPNEEVKLVKREDLTYDKGKLSRAKGTVYCKLMTEENVNQDTDRQSDSLENERQQDKRDTVASEGPYNPDANQTYDSNVTTNSFESSGNYNLTFVKKYRSRNRRSVIDHADLPNAVMTSLLGSINQTQKVMMKIIELNNFLGDIRKSLKFLHDHPQNLTIAHKLEKLIKLEAEYGQAPSFDPAIDIVLEYLKPLIGSNSTKDIRMRFQLYFIIAPAGSISSQMALIQGFEKAVNDDEEETAAVYISIVANPQPRFVARLEYLISSDVHLNHPLLLAYGALLSRASPELQHRMILFLFDRLPEAEKNNYSLIHHILSLGNTASPKMSDFLVNYLSHSQVDVQLSTILAMRFIMDDALIQVSLKEFLSGPKVTADHLTMIGKALLYGTERAKVNGEKKPYSSDIAQLLVLSALGTSNDELISSLTSYLETINTEHSTSLLHYMQNSNTTRFRRGTNWAESKSVYDLVESSTDRVNDTKQYPSYISYIWGKQLGGKDINIQVAAGVFAGANDTGDYKLFGHAVAKAHCYDYTLTMLEFLVMRKKDELSTVSDLYAIVMGNTVKKVHVDQDSTVCKTYDEPVYEAKEYTIFDFTYSVFVVVGTLDFELTAHAHFTAGLYVEFCEGKGRITAGAGLSPTLTLTVAASGDLEVALVAKAGLTLSATLNYQLLPEVTSNICYSTKDGVSISNCIGIYHQWEDNKIELYAWYAWRGWCGWFVCTGKDAYKKKHKIDALSFSWNVKGTGKMTIYKKCLGSLTCTDGF</sequence>
<dbReference type="InterPro" id="IPR011030">
    <property type="entry name" value="Lipovitellin_superhlx_dom"/>
</dbReference>
<organism evidence="2 3">
    <name type="scientific">Geodia barretti</name>
    <name type="common">Barrett's horny sponge</name>
    <dbReference type="NCBI Taxonomy" id="519541"/>
    <lineage>
        <taxon>Eukaryota</taxon>
        <taxon>Metazoa</taxon>
        <taxon>Porifera</taxon>
        <taxon>Demospongiae</taxon>
        <taxon>Heteroscleromorpha</taxon>
        <taxon>Tetractinellida</taxon>
        <taxon>Astrophorina</taxon>
        <taxon>Geodiidae</taxon>
        <taxon>Geodia</taxon>
    </lineage>
</organism>
<dbReference type="Gene3D" id="1.25.10.20">
    <property type="entry name" value="Vitellinogen, superhelical"/>
    <property type="match status" value="1"/>
</dbReference>
<accession>A0AA35WVJ9</accession>
<name>A0AA35WVJ9_GEOBA</name>
<comment type="caution">
    <text evidence="2">The sequence shown here is derived from an EMBL/GenBank/DDBJ whole genome shotgun (WGS) entry which is preliminary data.</text>
</comment>
<feature type="compositionally biased region" description="Basic and acidic residues" evidence="1">
    <location>
        <begin position="206"/>
        <end position="226"/>
    </location>
</feature>
<evidence type="ECO:0008006" key="4">
    <source>
        <dbReference type="Google" id="ProtNLM"/>
    </source>
</evidence>
<keyword evidence="3" id="KW-1185">Reference proteome</keyword>
<feature type="region of interest" description="Disordered" evidence="1">
    <location>
        <begin position="203"/>
        <end position="247"/>
    </location>
</feature>
<dbReference type="SUPFAM" id="SSF48431">
    <property type="entry name" value="Lipovitellin-phosvitin complex, superhelical domain"/>
    <property type="match status" value="1"/>
</dbReference>
<dbReference type="EMBL" id="CASHTH010002730">
    <property type="protein sequence ID" value="CAI8034419.1"/>
    <property type="molecule type" value="Genomic_DNA"/>
</dbReference>
<gene>
    <name evidence="2" type="ORF">GBAR_LOCUS19382</name>
</gene>